<reference evidence="1" key="1">
    <citation type="journal article" date="2014" name="Int. J. Syst. Evol. Microbiol.">
        <title>Complete genome sequence of Corynebacterium casei LMG S-19264T (=DSM 44701T), isolated from a smear-ripened cheese.</title>
        <authorList>
            <consortium name="US DOE Joint Genome Institute (JGI-PGF)"/>
            <person name="Walter F."/>
            <person name="Albersmeier A."/>
            <person name="Kalinowski J."/>
            <person name="Ruckert C."/>
        </authorList>
    </citation>
    <scope>NUCLEOTIDE SEQUENCE</scope>
    <source>
        <strain evidence="1">CGMCC 4.7368</strain>
    </source>
</reference>
<evidence type="ECO:0000313" key="2">
    <source>
        <dbReference type="Proteomes" id="UP000646523"/>
    </source>
</evidence>
<keyword evidence="2" id="KW-1185">Reference proteome</keyword>
<dbReference type="AlphaFoldDB" id="A0A918DSG6"/>
<dbReference type="RefSeq" id="WP_189128628.1">
    <property type="nucleotide sequence ID" value="NZ_BMNH01000038.1"/>
</dbReference>
<proteinExistence type="predicted"/>
<comment type="caution">
    <text evidence="1">The sequence shown here is derived from an EMBL/GenBank/DDBJ whole genome shotgun (WGS) entry which is preliminary data.</text>
</comment>
<evidence type="ECO:0000313" key="1">
    <source>
        <dbReference type="EMBL" id="GGO81671.1"/>
    </source>
</evidence>
<protein>
    <submittedName>
        <fullName evidence="1">Uncharacterized protein</fullName>
    </submittedName>
</protein>
<organism evidence="1 2">
    <name type="scientific">Nonomuraea cavernae</name>
    <dbReference type="NCBI Taxonomy" id="2045107"/>
    <lineage>
        <taxon>Bacteria</taxon>
        <taxon>Bacillati</taxon>
        <taxon>Actinomycetota</taxon>
        <taxon>Actinomycetes</taxon>
        <taxon>Streptosporangiales</taxon>
        <taxon>Streptosporangiaceae</taxon>
        <taxon>Nonomuraea</taxon>
    </lineage>
</organism>
<gene>
    <name evidence="1" type="ORF">GCM10012289_71180</name>
</gene>
<accession>A0A918DSG6</accession>
<sequence>MNAWTWRPTLALLEDGKVLDPDTTTMLGVNGHMPITAQEAARIADFLDTYLNGLPADGRVRLDGTVTTDPDTHQFHRADLDRNYSASTEWLRTFRDFCRAATEGFTCG</sequence>
<dbReference type="EMBL" id="BMNH01000038">
    <property type="protein sequence ID" value="GGO81671.1"/>
    <property type="molecule type" value="Genomic_DNA"/>
</dbReference>
<name>A0A918DSG6_9ACTN</name>
<reference evidence="1" key="2">
    <citation type="submission" date="2020-09" db="EMBL/GenBank/DDBJ databases">
        <authorList>
            <person name="Sun Q."/>
            <person name="Zhou Y."/>
        </authorList>
    </citation>
    <scope>NUCLEOTIDE SEQUENCE</scope>
    <source>
        <strain evidence="1">CGMCC 4.7368</strain>
    </source>
</reference>
<dbReference type="Proteomes" id="UP000646523">
    <property type="component" value="Unassembled WGS sequence"/>
</dbReference>